<gene>
    <name evidence="2" type="ORF">BAL341_785</name>
</gene>
<feature type="transmembrane region" description="Helical" evidence="1">
    <location>
        <begin position="53"/>
        <end position="72"/>
    </location>
</feature>
<evidence type="ECO:0000256" key="1">
    <source>
        <dbReference type="SAM" id="Phobius"/>
    </source>
</evidence>
<keyword evidence="1" id="KW-1133">Transmembrane helix</keyword>
<dbReference type="EMBL" id="CAAJGR010000070">
    <property type="protein sequence ID" value="VHO02381.1"/>
    <property type="molecule type" value="Genomic_DNA"/>
</dbReference>
<name>A0A486XKZ7_9GAMM</name>
<keyword evidence="1" id="KW-0812">Transmembrane</keyword>
<accession>A0A486XKZ7</accession>
<protein>
    <submittedName>
        <fullName evidence="2">Uncharacterized protein</fullName>
    </submittedName>
</protein>
<keyword evidence="1" id="KW-0472">Membrane</keyword>
<feature type="transmembrane region" description="Helical" evidence="1">
    <location>
        <begin position="15"/>
        <end position="33"/>
    </location>
</feature>
<sequence>MQNNEQRIKQIEKEFIKLGIIDAVPMMMIALGLHTKFSGGEPLFEFLKDDAVVNSLFVIAAPVVLWCMYRSVKLAIERKRIDASVKNSR</sequence>
<proteinExistence type="predicted"/>
<reference evidence="2" key="1">
    <citation type="submission" date="2019-04" db="EMBL/GenBank/DDBJ databases">
        <authorList>
            <person name="Brambilla D."/>
        </authorList>
    </citation>
    <scope>NUCLEOTIDE SEQUENCE</scope>
    <source>
        <strain evidence="2">BAL1</strain>
    </source>
</reference>
<organism evidence="2">
    <name type="scientific">Rheinheimera sp. BAL341</name>
    <dbReference type="NCBI Taxonomy" id="1708203"/>
    <lineage>
        <taxon>Bacteria</taxon>
        <taxon>Pseudomonadati</taxon>
        <taxon>Pseudomonadota</taxon>
        <taxon>Gammaproteobacteria</taxon>
        <taxon>Chromatiales</taxon>
        <taxon>Chromatiaceae</taxon>
        <taxon>Rheinheimera</taxon>
    </lineage>
</organism>
<evidence type="ECO:0000313" key="2">
    <source>
        <dbReference type="EMBL" id="VHO02381.1"/>
    </source>
</evidence>
<dbReference type="AlphaFoldDB" id="A0A486XKZ7"/>